<evidence type="ECO:0000313" key="2">
    <source>
        <dbReference type="Proteomes" id="UP001476247"/>
    </source>
</evidence>
<accession>A0ABP9YGI3</accession>
<dbReference type="EMBL" id="BAABUJ010000056">
    <property type="protein sequence ID" value="GAA5806058.1"/>
    <property type="molecule type" value="Genomic_DNA"/>
</dbReference>
<name>A0ABP9YGI3_9FUNG</name>
<sequence>MTCIDIGVNVKSEQENSIVFVKDRLRQKLSGAFTGKQSTKVRFIPHALSLLGGIQTEIKSFSNSGPRKLIGYSYILYRFKGRKNEPDRSGYYRRHWTPSDLDFYKETIEDNSTGNKFTFRIEGRYKASVVDADFIEKLKSNTINTAHYLEYLGSKFAFLLNCVDRIRNDMTPESLSGLVYL</sequence>
<protein>
    <submittedName>
        <fullName evidence="1">Uncharacterized protein</fullName>
    </submittedName>
</protein>
<comment type="caution">
    <text evidence="1">The sequence shown here is derived from an EMBL/GenBank/DDBJ whole genome shotgun (WGS) entry which is preliminary data.</text>
</comment>
<organism evidence="1 2">
    <name type="scientific">Helicostylum pulchrum</name>
    <dbReference type="NCBI Taxonomy" id="562976"/>
    <lineage>
        <taxon>Eukaryota</taxon>
        <taxon>Fungi</taxon>
        <taxon>Fungi incertae sedis</taxon>
        <taxon>Mucoromycota</taxon>
        <taxon>Mucoromycotina</taxon>
        <taxon>Mucoromycetes</taxon>
        <taxon>Mucorales</taxon>
        <taxon>Mucorineae</taxon>
        <taxon>Mucoraceae</taxon>
        <taxon>Helicostylum</taxon>
    </lineage>
</organism>
<evidence type="ECO:0000313" key="1">
    <source>
        <dbReference type="EMBL" id="GAA5806058.1"/>
    </source>
</evidence>
<reference evidence="1 2" key="1">
    <citation type="submission" date="2024-04" db="EMBL/GenBank/DDBJ databases">
        <title>genome sequences of Mucor flavus KT1a and Helicostylum pulchrum KT1b strains isolation_sourced from the surface of a dry-aged beef.</title>
        <authorList>
            <person name="Toyotome T."/>
            <person name="Hosono M."/>
            <person name="Torimaru M."/>
            <person name="Fukuda K."/>
            <person name="Mikami N."/>
        </authorList>
    </citation>
    <scope>NUCLEOTIDE SEQUENCE [LARGE SCALE GENOMIC DNA]</scope>
    <source>
        <strain evidence="1 2">KT1b</strain>
    </source>
</reference>
<gene>
    <name evidence="1" type="ORF">HPULCUR_011586</name>
</gene>
<proteinExistence type="predicted"/>
<dbReference type="Proteomes" id="UP001476247">
    <property type="component" value="Unassembled WGS sequence"/>
</dbReference>
<keyword evidence="2" id="KW-1185">Reference proteome</keyword>